<evidence type="ECO:0000313" key="2">
    <source>
        <dbReference type="Proteomes" id="UP001341840"/>
    </source>
</evidence>
<organism evidence="1 2">
    <name type="scientific">Stylosanthes scabra</name>
    <dbReference type="NCBI Taxonomy" id="79078"/>
    <lineage>
        <taxon>Eukaryota</taxon>
        <taxon>Viridiplantae</taxon>
        <taxon>Streptophyta</taxon>
        <taxon>Embryophyta</taxon>
        <taxon>Tracheophyta</taxon>
        <taxon>Spermatophyta</taxon>
        <taxon>Magnoliopsida</taxon>
        <taxon>eudicotyledons</taxon>
        <taxon>Gunneridae</taxon>
        <taxon>Pentapetalae</taxon>
        <taxon>rosids</taxon>
        <taxon>fabids</taxon>
        <taxon>Fabales</taxon>
        <taxon>Fabaceae</taxon>
        <taxon>Papilionoideae</taxon>
        <taxon>50 kb inversion clade</taxon>
        <taxon>dalbergioids sensu lato</taxon>
        <taxon>Dalbergieae</taxon>
        <taxon>Pterocarpus clade</taxon>
        <taxon>Stylosanthes</taxon>
    </lineage>
</organism>
<dbReference type="EMBL" id="JASCZI010212517">
    <property type="protein sequence ID" value="MED6199667.1"/>
    <property type="molecule type" value="Genomic_DNA"/>
</dbReference>
<gene>
    <name evidence="1" type="ORF">PIB30_078076</name>
</gene>
<sequence>MAQRSLEEIAVDDRRIIYRLDNIFHVAHNINTEFVCLPYRTDAIEAVVHPSILQADHRALWTSIVPLIYFGTIKWHQVDLVIPQFGGV</sequence>
<dbReference type="Proteomes" id="UP001341840">
    <property type="component" value="Unassembled WGS sequence"/>
</dbReference>
<reference evidence="1 2" key="1">
    <citation type="journal article" date="2023" name="Plants (Basel)">
        <title>Bridging the Gap: Combining Genomics and Transcriptomics Approaches to Understand Stylosanthes scabra, an Orphan Legume from the Brazilian Caatinga.</title>
        <authorList>
            <person name="Ferreira-Neto J.R.C."/>
            <person name="da Silva M.D."/>
            <person name="Binneck E."/>
            <person name="de Melo N.F."/>
            <person name="da Silva R.H."/>
            <person name="de Melo A.L.T.M."/>
            <person name="Pandolfi V."/>
            <person name="Bustamante F.O."/>
            <person name="Brasileiro-Vidal A.C."/>
            <person name="Benko-Iseppon A.M."/>
        </authorList>
    </citation>
    <scope>NUCLEOTIDE SEQUENCE [LARGE SCALE GENOMIC DNA]</scope>
    <source>
        <tissue evidence="1">Leaves</tissue>
    </source>
</reference>
<name>A0ABU6XP52_9FABA</name>
<evidence type="ECO:0000313" key="1">
    <source>
        <dbReference type="EMBL" id="MED6199667.1"/>
    </source>
</evidence>
<comment type="caution">
    <text evidence="1">The sequence shown here is derived from an EMBL/GenBank/DDBJ whole genome shotgun (WGS) entry which is preliminary data.</text>
</comment>
<proteinExistence type="predicted"/>
<protein>
    <submittedName>
        <fullName evidence="1">Uncharacterized protein</fullName>
    </submittedName>
</protein>
<keyword evidence="2" id="KW-1185">Reference proteome</keyword>
<accession>A0ABU6XP52</accession>